<sequence length="97" mass="10940">MDRMNDTLIDVPRGLTNVVAASTALGDVRGQEGFYHYRQYPAIELARDHAFEESWYLLLNGELPDAEQLAAFRARTAEARRIPDQVRALLPAIARLT</sequence>
<dbReference type="GO" id="GO:0046912">
    <property type="term" value="F:acyltransferase activity, acyl groups converted into alkyl on transfer"/>
    <property type="evidence" value="ECO:0007669"/>
    <property type="project" value="InterPro"/>
</dbReference>
<feature type="non-terminal residue" evidence="1">
    <location>
        <position position="97"/>
    </location>
</feature>
<dbReference type="SUPFAM" id="SSF48256">
    <property type="entry name" value="Citrate synthase"/>
    <property type="match status" value="1"/>
</dbReference>
<organism evidence="1 2">
    <name type="scientific">Leifsonia aquatica ATCC 14665</name>
    <dbReference type="NCBI Taxonomy" id="1358026"/>
    <lineage>
        <taxon>Bacteria</taxon>
        <taxon>Bacillati</taxon>
        <taxon>Actinomycetota</taxon>
        <taxon>Actinomycetes</taxon>
        <taxon>Micrococcales</taxon>
        <taxon>Microbacteriaceae</taxon>
        <taxon>Leifsonia</taxon>
    </lineage>
</organism>
<name>U2RUB8_LEIAQ</name>
<dbReference type="EMBL" id="AWVQ01000183">
    <property type="protein sequence ID" value="ERK72144.1"/>
    <property type="molecule type" value="Genomic_DNA"/>
</dbReference>
<reference evidence="1 2" key="1">
    <citation type="submission" date="2013-08" db="EMBL/GenBank/DDBJ databases">
        <authorList>
            <person name="Weinstock G."/>
            <person name="Sodergren E."/>
            <person name="Wylie T."/>
            <person name="Fulton L."/>
            <person name="Fulton R."/>
            <person name="Fronick C."/>
            <person name="O'Laughlin M."/>
            <person name="Godfrey J."/>
            <person name="Miner T."/>
            <person name="Herter B."/>
            <person name="Appelbaum E."/>
            <person name="Cordes M."/>
            <person name="Lek S."/>
            <person name="Wollam A."/>
            <person name="Pepin K.H."/>
            <person name="Palsikar V.B."/>
            <person name="Mitreva M."/>
            <person name="Wilson R.K."/>
        </authorList>
    </citation>
    <scope>NUCLEOTIDE SEQUENCE [LARGE SCALE GENOMIC DNA]</scope>
    <source>
        <strain evidence="1 2">ATCC 14665</strain>
    </source>
</reference>
<dbReference type="InterPro" id="IPR002020">
    <property type="entry name" value="Citrate_synthase"/>
</dbReference>
<dbReference type="HOGENOM" id="CLU_2351561_0_0_11"/>
<dbReference type="Gene3D" id="1.10.580.10">
    <property type="entry name" value="Citrate Synthase, domain 1"/>
    <property type="match status" value="1"/>
</dbReference>
<dbReference type="PANTHER" id="PTHR11739:SF23">
    <property type="entry name" value="CITRATE SYNTHASE 2-RELATED"/>
    <property type="match status" value="1"/>
</dbReference>
<dbReference type="AlphaFoldDB" id="U2RUB8"/>
<proteinExistence type="predicted"/>
<accession>U2RUB8</accession>
<dbReference type="Pfam" id="PF00285">
    <property type="entry name" value="Citrate_synt"/>
    <property type="match status" value="1"/>
</dbReference>
<dbReference type="InterPro" id="IPR016142">
    <property type="entry name" value="Citrate_synth-like_lrg_a-sub"/>
</dbReference>
<evidence type="ECO:0000313" key="1">
    <source>
        <dbReference type="EMBL" id="ERK72144.1"/>
    </source>
</evidence>
<comment type="caution">
    <text evidence="1">The sequence shown here is derived from an EMBL/GenBank/DDBJ whole genome shotgun (WGS) entry which is preliminary data.</text>
</comment>
<dbReference type="GO" id="GO:0006099">
    <property type="term" value="P:tricarboxylic acid cycle"/>
    <property type="evidence" value="ECO:0007669"/>
    <property type="project" value="TreeGrafter"/>
</dbReference>
<protein>
    <recommendedName>
        <fullName evidence="3">Citrate synthase domain protein</fullName>
    </recommendedName>
</protein>
<dbReference type="InterPro" id="IPR036969">
    <property type="entry name" value="Citrate_synthase_sf"/>
</dbReference>
<dbReference type="GO" id="GO:0005829">
    <property type="term" value="C:cytosol"/>
    <property type="evidence" value="ECO:0007669"/>
    <property type="project" value="TreeGrafter"/>
</dbReference>
<dbReference type="PANTHER" id="PTHR11739">
    <property type="entry name" value="CITRATE SYNTHASE"/>
    <property type="match status" value="1"/>
</dbReference>
<gene>
    <name evidence="1" type="ORF">N136_01503</name>
</gene>
<evidence type="ECO:0008006" key="3">
    <source>
        <dbReference type="Google" id="ProtNLM"/>
    </source>
</evidence>
<dbReference type="Proteomes" id="UP000016605">
    <property type="component" value="Unassembled WGS sequence"/>
</dbReference>
<evidence type="ECO:0000313" key="2">
    <source>
        <dbReference type="Proteomes" id="UP000016605"/>
    </source>
</evidence>
<dbReference type="GO" id="GO:0005975">
    <property type="term" value="P:carbohydrate metabolic process"/>
    <property type="evidence" value="ECO:0007669"/>
    <property type="project" value="TreeGrafter"/>
</dbReference>